<accession>A0A7U5BET6</accession>
<gene>
    <name evidence="6" type="ORF">TS85_02555</name>
</gene>
<dbReference type="Pfam" id="PF04191">
    <property type="entry name" value="PEMT"/>
    <property type="match status" value="1"/>
</dbReference>
<dbReference type="RefSeq" id="WP_044330254.1">
    <property type="nucleotide sequence ID" value="NZ_CP010836.1"/>
</dbReference>
<dbReference type="GO" id="GO:0012505">
    <property type="term" value="C:endomembrane system"/>
    <property type="evidence" value="ECO:0007669"/>
    <property type="project" value="UniProtKB-SubCell"/>
</dbReference>
<keyword evidence="7" id="KW-1185">Reference proteome</keyword>
<dbReference type="AlphaFoldDB" id="A0A7U5BET6"/>
<dbReference type="Gene3D" id="1.20.120.1630">
    <property type="match status" value="1"/>
</dbReference>
<evidence type="ECO:0008006" key="8">
    <source>
        <dbReference type="Google" id="ProtNLM"/>
    </source>
</evidence>
<feature type="transmembrane region" description="Helical" evidence="5">
    <location>
        <begin position="45"/>
        <end position="66"/>
    </location>
</feature>
<evidence type="ECO:0000313" key="7">
    <source>
        <dbReference type="Proteomes" id="UP000032300"/>
    </source>
</evidence>
<protein>
    <recommendedName>
        <fullName evidence="8">Isoprenylcysteine carboxylmethyltransferase family protein</fullName>
    </recommendedName>
</protein>
<evidence type="ECO:0000256" key="1">
    <source>
        <dbReference type="ARBA" id="ARBA00004127"/>
    </source>
</evidence>
<reference evidence="6 7" key="1">
    <citation type="journal article" date="2015" name="Int. J. Syst. Evol. Microbiol.">
        <title>Sphingomonas hengshuiensis sp. nov., isolated from lake wetland.</title>
        <authorList>
            <person name="Wei S."/>
            <person name="Wang T."/>
            <person name="Liu H."/>
            <person name="Zhang C."/>
            <person name="Guo J."/>
            <person name="Wang Q."/>
            <person name="Liang K."/>
            <person name="Zhang Z."/>
        </authorList>
    </citation>
    <scope>NUCLEOTIDE SEQUENCE [LARGE SCALE GENOMIC DNA]</scope>
    <source>
        <strain evidence="6 7">WHSC-8</strain>
    </source>
</reference>
<evidence type="ECO:0000313" key="6">
    <source>
        <dbReference type="EMBL" id="AJP70941.1"/>
    </source>
</evidence>
<dbReference type="PANTHER" id="PTHR12714:SF24">
    <property type="entry name" value="SLR1182 PROTEIN"/>
    <property type="match status" value="1"/>
</dbReference>
<keyword evidence="3 5" id="KW-1133">Transmembrane helix</keyword>
<keyword evidence="4 5" id="KW-0472">Membrane</keyword>
<organism evidence="6 7">
    <name type="scientific">Sphingomonas hengshuiensis</name>
    <dbReference type="NCBI Taxonomy" id="1609977"/>
    <lineage>
        <taxon>Bacteria</taxon>
        <taxon>Pseudomonadati</taxon>
        <taxon>Pseudomonadota</taxon>
        <taxon>Alphaproteobacteria</taxon>
        <taxon>Sphingomonadales</taxon>
        <taxon>Sphingomonadaceae</taxon>
        <taxon>Sphingomonas</taxon>
    </lineage>
</organism>
<dbReference type="InterPro" id="IPR007318">
    <property type="entry name" value="Phopholipid_MeTrfase"/>
</dbReference>
<dbReference type="PANTHER" id="PTHR12714">
    <property type="entry name" value="PROTEIN-S ISOPRENYLCYSTEINE O-METHYLTRANSFERASE"/>
    <property type="match status" value="1"/>
</dbReference>
<name>A0A7U5BET6_9SPHN</name>
<feature type="transmembrane region" description="Helical" evidence="5">
    <location>
        <begin position="98"/>
        <end position="124"/>
    </location>
</feature>
<dbReference type="KEGG" id="sphi:TS85_02555"/>
<reference evidence="6 7" key="2">
    <citation type="submission" date="2015-02" db="EMBL/GenBank/DDBJ databases">
        <title>The complete genome of Sphingomonas hengshuiensis sp. WHSC-8 isolated from soil of Hengshui Lake.</title>
        <authorList>
            <person name="Wei S."/>
            <person name="Guo J."/>
            <person name="Su C."/>
            <person name="Wu R."/>
            <person name="Zhang Z."/>
            <person name="Liang K."/>
            <person name="Li H."/>
            <person name="Wang T."/>
            <person name="Liu H."/>
            <person name="Zhang C."/>
            <person name="Li Z."/>
            <person name="Wang Q."/>
            <person name="Meng J."/>
        </authorList>
    </citation>
    <scope>NUCLEOTIDE SEQUENCE [LARGE SCALE GENOMIC DNA]</scope>
    <source>
        <strain evidence="6 7">WHSC-8</strain>
    </source>
</reference>
<comment type="subcellular location">
    <subcellularLocation>
        <location evidence="1">Endomembrane system</location>
        <topology evidence="1">Multi-pass membrane protein</topology>
    </subcellularLocation>
</comment>
<dbReference type="EMBL" id="CP010836">
    <property type="protein sequence ID" value="AJP70941.1"/>
    <property type="molecule type" value="Genomic_DNA"/>
</dbReference>
<sequence length="155" mass="16902">MNIETRSGLSGVHPIVLFVGALIAALVVSRILGQPGLPLSGAFERGIGVIGLLLGGAIVSAAAARFRDEGVDPWRGEPRLVSDGVYARSRNPMLLGLAIAYLGAAIFLDSMVSVLALIPLMLVVEREVVETEERLLEARFGERYRLYRDNVRRWF</sequence>
<evidence type="ECO:0000256" key="5">
    <source>
        <dbReference type="SAM" id="Phobius"/>
    </source>
</evidence>
<feature type="transmembrane region" description="Helical" evidence="5">
    <location>
        <begin position="12"/>
        <end position="33"/>
    </location>
</feature>
<dbReference type="Proteomes" id="UP000032300">
    <property type="component" value="Chromosome"/>
</dbReference>
<evidence type="ECO:0000256" key="4">
    <source>
        <dbReference type="ARBA" id="ARBA00023136"/>
    </source>
</evidence>
<dbReference type="GO" id="GO:0016740">
    <property type="term" value="F:transferase activity"/>
    <property type="evidence" value="ECO:0007669"/>
    <property type="project" value="UniProtKB-ARBA"/>
</dbReference>
<proteinExistence type="predicted"/>
<evidence type="ECO:0000256" key="3">
    <source>
        <dbReference type="ARBA" id="ARBA00022989"/>
    </source>
</evidence>
<keyword evidence="2 5" id="KW-0812">Transmembrane</keyword>
<dbReference type="OrthoDB" id="9789029at2"/>
<evidence type="ECO:0000256" key="2">
    <source>
        <dbReference type="ARBA" id="ARBA00022692"/>
    </source>
</evidence>